<dbReference type="EMBL" id="RBID01000014">
    <property type="protein sequence ID" value="RKQ58965.1"/>
    <property type="molecule type" value="Genomic_DNA"/>
</dbReference>
<comment type="caution">
    <text evidence="6">The sequence shown here is derived from an EMBL/GenBank/DDBJ whole genome shotgun (WGS) entry which is preliminary data.</text>
</comment>
<keyword evidence="3" id="KW-0479">Metal-binding</keyword>
<dbReference type="InterPro" id="IPR018163">
    <property type="entry name" value="Thr/Ala-tRNA-synth_IIc_edit"/>
</dbReference>
<dbReference type="SUPFAM" id="SSF50447">
    <property type="entry name" value="Translation proteins"/>
    <property type="match status" value="1"/>
</dbReference>
<dbReference type="Gene3D" id="3.30.980.10">
    <property type="entry name" value="Threonyl-trna Synthetase, Chain A, domain 2"/>
    <property type="match status" value="1"/>
</dbReference>
<dbReference type="GO" id="GO:0004813">
    <property type="term" value="F:alanine-tRNA ligase activity"/>
    <property type="evidence" value="ECO:0007669"/>
    <property type="project" value="InterPro"/>
</dbReference>
<name>A0A495BH74_VOGIN</name>
<dbReference type="Proteomes" id="UP000279384">
    <property type="component" value="Unassembled WGS sequence"/>
</dbReference>
<dbReference type="GO" id="GO:0005524">
    <property type="term" value="F:ATP binding"/>
    <property type="evidence" value="ECO:0007669"/>
    <property type="project" value="InterPro"/>
</dbReference>
<gene>
    <name evidence="6" type="ORF">C8E02_1941</name>
</gene>
<evidence type="ECO:0000259" key="5">
    <source>
        <dbReference type="PROSITE" id="PS50860"/>
    </source>
</evidence>
<dbReference type="PANTHER" id="PTHR43462">
    <property type="entry name" value="ALANYL-TRNA EDITING PROTEIN"/>
    <property type="match status" value="1"/>
</dbReference>
<evidence type="ECO:0000313" key="6">
    <source>
        <dbReference type="EMBL" id="RKQ58965.1"/>
    </source>
</evidence>
<dbReference type="GO" id="GO:0046872">
    <property type="term" value="F:metal ion binding"/>
    <property type="evidence" value="ECO:0007669"/>
    <property type="project" value="UniProtKB-KW"/>
</dbReference>
<evidence type="ECO:0000256" key="3">
    <source>
        <dbReference type="ARBA" id="ARBA00022723"/>
    </source>
</evidence>
<proteinExistence type="predicted"/>
<dbReference type="PROSITE" id="PS50860">
    <property type="entry name" value="AA_TRNA_LIGASE_II_ALA"/>
    <property type="match status" value="1"/>
</dbReference>
<organism evidence="6 7">
    <name type="scientific">Vogesella indigofera</name>
    <name type="common">Pseudomonas indigofera</name>
    <dbReference type="NCBI Taxonomy" id="45465"/>
    <lineage>
        <taxon>Bacteria</taxon>
        <taxon>Pseudomonadati</taxon>
        <taxon>Pseudomonadota</taxon>
        <taxon>Betaproteobacteria</taxon>
        <taxon>Neisseriales</taxon>
        <taxon>Chromobacteriaceae</taxon>
        <taxon>Vogesella</taxon>
    </lineage>
</organism>
<protein>
    <submittedName>
        <fullName evidence="6">Ala-tRNA(Pro) hydrolase</fullName>
    </submittedName>
</protein>
<comment type="subcellular location">
    <subcellularLocation>
        <location evidence="2">Cytoplasm</location>
    </subcellularLocation>
</comment>
<evidence type="ECO:0000256" key="1">
    <source>
        <dbReference type="ARBA" id="ARBA00001947"/>
    </source>
</evidence>
<evidence type="ECO:0000256" key="4">
    <source>
        <dbReference type="ARBA" id="ARBA00022833"/>
    </source>
</evidence>
<evidence type="ECO:0000313" key="7">
    <source>
        <dbReference type="Proteomes" id="UP000279384"/>
    </source>
</evidence>
<accession>A0A495BH74</accession>
<dbReference type="Pfam" id="PF07973">
    <property type="entry name" value="tRNA_SAD"/>
    <property type="match status" value="1"/>
</dbReference>
<dbReference type="RefSeq" id="WP_120810566.1">
    <property type="nucleotide sequence ID" value="NZ_RBID01000014.1"/>
</dbReference>
<dbReference type="GO" id="GO:0003676">
    <property type="term" value="F:nucleic acid binding"/>
    <property type="evidence" value="ECO:0007669"/>
    <property type="project" value="InterPro"/>
</dbReference>
<evidence type="ECO:0000256" key="2">
    <source>
        <dbReference type="ARBA" id="ARBA00004496"/>
    </source>
</evidence>
<dbReference type="GO" id="GO:0002161">
    <property type="term" value="F:aminoacyl-tRNA deacylase activity"/>
    <property type="evidence" value="ECO:0007669"/>
    <property type="project" value="UniProtKB-ARBA"/>
</dbReference>
<dbReference type="PANTHER" id="PTHR43462:SF1">
    <property type="entry name" value="ALANYL-TRNA EDITING PROTEIN AARSD1"/>
    <property type="match status" value="1"/>
</dbReference>
<dbReference type="SUPFAM" id="SSF55186">
    <property type="entry name" value="ThrRS/AlaRS common domain"/>
    <property type="match status" value="1"/>
</dbReference>
<dbReference type="InterPro" id="IPR009000">
    <property type="entry name" value="Transl_B-barrel_sf"/>
</dbReference>
<reference evidence="6 7" key="1">
    <citation type="submission" date="2018-10" db="EMBL/GenBank/DDBJ databases">
        <title>Genomic Encyclopedia of Type Strains, Phase IV (KMG-IV): sequencing the most valuable type-strain genomes for metagenomic binning, comparative biology and taxonomic classification.</title>
        <authorList>
            <person name="Goeker M."/>
        </authorList>
    </citation>
    <scope>NUCLEOTIDE SEQUENCE [LARGE SCALE GENOMIC DNA]</scope>
    <source>
        <strain evidence="6 7">DSM 3303</strain>
    </source>
</reference>
<dbReference type="InterPro" id="IPR018165">
    <property type="entry name" value="Ala-tRNA-synth_IIc_core"/>
</dbReference>
<sequence length="236" mass="25733">MSEQFNLDAYQRTLDTRVLQHDEHGLVLADTLCYPLGGGQPGDRATLTLADGRSLTVHDTRRDKESRRIVHQLDADAPMLAPGTPLTLTLDWERRYRHMRVHTCLHLLSVVIKAGVTGGNLTADGGRLDFDLPEGMQLEPQAIEQALNALVARDLPVSVKMTSGAALQAQPELIKTMSVTPPLHLPEIRLIEIDGVDLQPCGGTHVARTGEIGRVLVKKIESKGARNKRVVIALAG</sequence>
<dbReference type="Gene3D" id="2.40.30.130">
    <property type="match status" value="1"/>
</dbReference>
<keyword evidence="4" id="KW-0862">Zinc</keyword>
<dbReference type="AlphaFoldDB" id="A0A495BH74"/>
<comment type="cofactor">
    <cofactor evidence="1">
        <name>Zn(2+)</name>
        <dbReference type="ChEBI" id="CHEBI:29105"/>
    </cofactor>
</comment>
<dbReference type="GO" id="GO:0005737">
    <property type="term" value="C:cytoplasm"/>
    <property type="evidence" value="ECO:0007669"/>
    <property type="project" value="UniProtKB-SubCell"/>
</dbReference>
<keyword evidence="6" id="KW-0378">Hydrolase</keyword>
<dbReference type="SMART" id="SM00863">
    <property type="entry name" value="tRNA_SAD"/>
    <property type="match status" value="1"/>
</dbReference>
<dbReference type="InterPro" id="IPR051335">
    <property type="entry name" value="Alanyl-tRNA_Editing_Enzymes"/>
</dbReference>
<dbReference type="InterPro" id="IPR012947">
    <property type="entry name" value="tRNA_SAD"/>
</dbReference>
<dbReference type="GO" id="GO:0006419">
    <property type="term" value="P:alanyl-tRNA aminoacylation"/>
    <property type="evidence" value="ECO:0007669"/>
    <property type="project" value="InterPro"/>
</dbReference>
<feature type="domain" description="Alanyl-transfer RNA synthetases family profile" evidence="5">
    <location>
        <begin position="1"/>
        <end position="236"/>
    </location>
</feature>